<dbReference type="Gene3D" id="1.10.10.10">
    <property type="entry name" value="Winged helix-like DNA-binding domain superfamily/Winged helix DNA-binding domain"/>
    <property type="match status" value="1"/>
</dbReference>
<protein>
    <recommendedName>
        <fullName evidence="6">Transcriptional regulator</fullName>
    </recommendedName>
</protein>
<evidence type="ECO:0000313" key="2">
    <source>
        <dbReference type="EMBL" id="AMS05530.1"/>
    </source>
</evidence>
<accession>A0AAC9ANL1</accession>
<proteinExistence type="predicted"/>
<dbReference type="AlphaFoldDB" id="A0AAC9ANL1"/>
<dbReference type="InterPro" id="IPR036390">
    <property type="entry name" value="WH_DNA-bd_sf"/>
</dbReference>
<evidence type="ECO:0000256" key="1">
    <source>
        <dbReference type="SAM" id="MobiDB-lite"/>
    </source>
</evidence>
<feature type="compositionally biased region" description="Low complexity" evidence="1">
    <location>
        <begin position="93"/>
        <end position="103"/>
    </location>
</feature>
<evidence type="ECO:0000313" key="3">
    <source>
        <dbReference type="EMBL" id="AOZ47000.1"/>
    </source>
</evidence>
<dbReference type="RefSeq" id="WP_062819611.1">
    <property type="nucleotide sequence ID" value="NZ_CP014352.1"/>
</dbReference>
<keyword evidence="5" id="KW-1185">Reference proteome</keyword>
<evidence type="ECO:0000313" key="4">
    <source>
        <dbReference type="Proteomes" id="UP000075221"/>
    </source>
</evidence>
<sequence>MEDRRSTHQGGPGSRRSLSRAELLETLRQEGASTVQALARRTGLHENTVRGHLERLVADGRVVCDQADPAGRGRPRKVYRPASPERLERDDGQPASPSAQAASTRDAVLRRLVAGYGRQVTSVHEAAVGDGEAIARSLPLPPVAGQDPRRRQLNILLARLEDSGFAPSPDAEGTTVDLWGCPVRDLAAGRTDVVCAMHLGIERELARRAGGPLEVAGLCPFVGPRQCRLHLKRTDAA</sequence>
<dbReference type="InterPro" id="IPR036388">
    <property type="entry name" value="WH-like_DNA-bd_sf"/>
</dbReference>
<feature type="compositionally biased region" description="Basic and acidic residues" evidence="1">
    <location>
        <begin position="83"/>
        <end position="92"/>
    </location>
</feature>
<dbReference type="Proteomes" id="UP000075221">
    <property type="component" value="Chromosome"/>
</dbReference>
<dbReference type="Pfam" id="PF13412">
    <property type="entry name" value="HTH_24"/>
    <property type="match status" value="1"/>
</dbReference>
<name>A0AAC9ANL1_9ACTN</name>
<organism evidence="2 4">
    <name type="scientific">Acidipropionibacterium acidipropionici</name>
    <dbReference type="NCBI Taxonomy" id="1748"/>
    <lineage>
        <taxon>Bacteria</taxon>
        <taxon>Bacillati</taxon>
        <taxon>Actinomycetota</taxon>
        <taxon>Actinomycetes</taxon>
        <taxon>Propionibacteriales</taxon>
        <taxon>Propionibacteriaceae</taxon>
        <taxon>Acidipropionibacterium</taxon>
    </lineage>
</organism>
<evidence type="ECO:0000313" key="5">
    <source>
        <dbReference type="Proteomes" id="UP000178666"/>
    </source>
</evidence>
<dbReference type="Proteomes" id="UP000178666">
    <property type="component" value="Chromosome"/>
</dbReference>
<dbReference type="EMBL" id="CP015970">
    <property type="protein sequence ID" value="AOZ47000.1"/>
    <property type="molecule type" value="Genomic_DNA"/>
</dbReference>
<dbReference type="EMBL" id="CP014352">
    <property type="protein sequence ID" value="AMS05530.1"/>
    <property type="molecule type" value="Genomic_DNA"/>
</dbReference>
<feature type="region of interest" description="Disordered" evidence="1">
    <location>
        <begin position="66"/>
        <end position="104"/>
    </location>
</feature>
<gene>
    <name evidence="3" type="ORF">A8L58_10250</name>
    <name evidence="2" type="ORF">AXH35_08810</name>
</gene>
<reference evidence="3 5" key="1">
    <citation type="journal article" date="2016" name="Plant Dis.">
        <title>Improved production of propionic acid using genome shuffling.</title>
        <authorList>
            <person name="Luna-Flores C.H."/>
            <person name="Palfreyman R.W."/>
            <person name="Kromer J.O."/>
            <person name="Nielsen L.K."/>
            <person name="Marcellin E."/>
        </authorList>
    </citation>
    <scope>NUCLEOTIDE SEQUENCE [LARGE SCALE GENOMIC DNA]</scope>
    <source>
        <strain evidence="3 5">F3E8</strain>
    </source>
</reference>
<evidence type="ECO:0008006" key="6">
    <source>
        <dbReference type="Google" id="ProtNLM"/>
    </source>
</evidence>
<dbReference type="SUPFAM" id="SSF46785">
    <property type="entry name" value="Winged helix' DNA-binding domain"/>
    <property type="match status" value="1"/>
</dbReference>
<reference evidence="2 4" key="2">
    <citation type="submission" date="2016-02" db="EMBL/GenBank/DDBJ databases">
        <title>Complete Genome Sequence of Propionibacterium acidipropionici ATCC 55737.</title>
        <authorList>
            <person name="Luna Flores C.H."/>
            <person name="Nielsen L.K."/>
            <person name="Marcellin E."/>
        </authorList>
    </citation>
    <scope>NUCLEOTIDE SEQUENCE [LARGE SCALE GENOMIC DNA]</scope>
    <source>
        <strain evidence="2 4">ATCC 55737</strain>
    </source>
</reference>
<feature type="region of interest" description="Disordered" evidence="1">
    <location>
        <begin position="1"/>
        <end position="23"/>
    </location>
</feature>